<evidence type="ECO:0008006" key="4">
    <source>
        <dbReference type="Google" id="ProtNLM"/>
    </source>
</evidence>
<keyword evidence="1" id="KW-0812">Transmembrane</keyword>
<reference evidence="2 3" key="1">
    <citation type="submission" date="2020-12" db="EMBL/GenBank/DDBJ databases">
        <authorList>
            <person name="Kelly A."/>
        </authorList>
    </citation>
    <scope>NUCLEOTIDE SEQUENCE [LARGE SCALE GENOMIC DNA]</scope>
</reference>
<name>A0AAD1V4X1_9CAUD</name>
<dbReference type="Proteomes" id="UP000837653">
    <property type="component" value="Chromosome"/>
</dbReference>
<sequence>MHSLKTGGYGVIKYAAIGLVIGLVVGFWLGDSYRAGVVAGAAQEAQAEAQRQQTKVIERSVQAEQARDVEYRTITKEVVKYVTRPNRPDCSFDAERVRIKQRAVDAANGVGTATAVQVR</sequence>
<accession>A0AAD1V4X1</accession>
<evidence type="ECO:0000313" key="3">
    <source>
        <dbReference type="Proteomes" id="UP000837653"/>
    </source>
</evidence>
<organism evidence="2 3">
    <name type="scientific">Escherichia phage vB_Eco_Maverick</name>
    <dbReference type="NCBI Taxonomy" id="2776148"/>
    <lineage>
        <taxon>Viruses</taxon>
        <taxon>Duplodnaviria</taxon>
        <taxon>Heunggongvirae</taxon>
        <taxon>Uroviricota</taxon>
        <taxon>Caudoviricetes</taxon>
        <taxon>Dhillonvirus</taxon>
        <taxon>Dhillonvirus maverick</taxon>
    </lineage>
</organism>
<proteinExistence type="predicted"/>
<evidence type="ECO:0000313" key="2">
    <source>
        <dbReference type="EMBL" id="CAD7711992.1"/>
    </source>
</evidence>
<gene>
    <name evidence="2" type="ORF">MAVERICK_046</name>
</gene>
<keyword evidence="1" id="KW-1133">Transmembrane helix</keyword>
<keyword evidence="1" id="KW-0472">Membrane</keyword>
<dbReference type="EMBL" id="LR990702">
    <property type="protein sequence ID" value="CAD7711992.1"/>
    <property type="molecule type" value="Genomic_DNA"/>
</dbReference>
<protein>
    <recommendedName>
        <fullName evidence="4">I-spanin</fullName>
    </recommendedName>
</protein>
<keyword evidence="3" id="KW-1185">Reference proteome</keyword>
<evidence type="ECO:0000256" key="1">
    <source>
        <dbReference type="SAM" id="Phobius"/>
    </source>
</evidence>
<feature type="transmembrane region" description="Helical" evidence="1">
    <location>
        <begin position="12"/>
        <end position="30"/>
    </location>
</feature>